<comment type="caution">
    <text evidence="3">The sequence shown here is derived from an EMBL/GenBank/DDBJ whole genome shotgun (WGS) entry which is preliminary data.</text>
</comment>
<dbReference type="Proteomes" id="UP000676336">
    <property type="component" value="Unassembled WGS sequence"/>
</dbReference>
<evidence type="ECO:0000313" key="3">
    <source>
        <dbReference type="EMBL" id="CAF4069172.1"/>
    </source>
</evidence>
<dbReference type="InterPro" id="IPR009091">
    <property type="entry name" value="RCC1/BLIP-II"/>
</dbReference>
<dbReference type="PRINTS" id="PR00633">
    <property type="entry name" value="RCCNDNSATION"/>
</dbReference>
<name>A0A8S2PW90_9BILA</name>
<dbReference type="PANTHER" id="PTHR22870">
    <property type="entry name" value="REGULATOR OF CHROMOSOME CONDENSATION"/>
    <property type="match status" value="1"/>
</dbReference>
<evidence type="ECO:0000256" key="2">
    <source>
        <dbReference type="PROSITE-ProRule" id="PRU00235"/>
    </source>
</evidence>
<dbReference type="Gene3D" id="2.130.10.30">
    <property type="entry name" value="Regulator of chromosome condensation 1/beta-lactamase-inhibitor protein II"/>
    <property type="match status" value="1"/>
</dbReference>
<evidence type="ECO:0000313" key="4">
    <source>
        <dbReference type="Proteomes" id="UP000676336"/>
    </source>
</evidence>
<feature type="repeat" description="RCC1" evidence="2">
    <location>
        <begin position="309"/>
        <end position="367"/>
    </location>
</feature>
<organism evidence="3 4">
    <name type="scientific">Rotaria magnacalcarata</name>
    <dbReference type="NCBI Taxonomy" id="392030"/>
    <lineage>
        <taxon>Eukaryota</taxon>
        <taxon>Metazoa</taxon>
        <taxon>Spiralia</taxon>
        <taxon>Gnathifera</taxon>
        <taxon>Rotifera</taxon>
        <taxon>Eurotatoria</taxon>
        <taxon>Bdelloidea</taxon>
        <taxon>Philodinida</taxon>
        <taxon>Philodinidae</taxon>
        <taxon>Rotaria</taxon>
    </lineage>
</organism>
<dbReference type="InterPro" id="IPR000408">
    <property type="entry name" value="Reg_chr_condens"/>
</dbReference>
<dbReference type="InterPro" id="IPR051210">
    <property type="entry name" value="Ub_ligase/GEF_domain"/>
</dbReference>
<sequence length="409" mass="44648">MIARSQKWTGVFQADSKCDANACCCITGNKLATNYSTNTLEVVSDMIGLCQGVKILSTTCPYPNDCNDYVTVFNQNVALELNSDSSTIAFNNPNNPMLSIRPHHSGLDLFSGQSADVASHEFKSDTFLRVAMSVLPVAAVLSYQIDAIWQLQIRNMYAGLSSTILHIFYFLQFYIHLKDNLEQLKICILHSKQEEQSLTIESLNIDSKIHLCSLDDGTIFIGYNSKIFSLTNEQWSLDSKIIKMCSGKEHVLVLLADGRILSWGNGLHGALGLGDLEPSLQPTQVESLSNDVIDIAAGGWHSLVLLADGSAMSWGWNNDGALGLDTSDEDDIAGVFCDPTLVTCLPLDIDCKYVSAGARHSAFIGSNDYVWLCGSNKHGQLGTPSSFSIEKGTIVHCLSWFTLLISQGI</sequence>
<feature type="repeat" description="RCC1" evidence="2">
    <location>
        <begin position="258"/>
        <end position="308"/>
    </location>
</feature>
<dbReference type="PANTHER" id="PTHR22870:SF408">
    <property type="entry name" value="OS09G0560450 PROTEIN"/>
    <property type="match status" value="1"/>
</dbReference>
<protein>
    <submittedName>
        <fullName evidence="3">Uncharacterized protein</fullName>
    </submittedName>
</protein>
<gene>
    <name evidence="3" type="ORF">SMN809_LOCUS15641</name>
</gene>
<proteinExistence type="predicted"/>
<dbReference type="PROSITE" id="PS00626">
    <property type="entry name" value="RCC1_2"/>
    <property type="match status" value="1"/>
</dbReference>
<keyword evidence="1" id="KW-0677">Repeat</keyword>
<accession>A0A8S2PW90</accession>
<dbReference type="PROSITE" id="PS50012">
    <property type="entry name" value="RCC1_3"/>
    <property type="match status" value="2"/>
</dbReference>
<evidence type="ECO:0000256" key="1">
    <source>
        <dbReference type="ARBA" id="ARBA00022737"/>
    </source>
</evidence>
<dbReference type="AlphaFoldDB" id="A0A8S2PW90"/>
<dbReference type="Pfam" id="PF00415">
    <property type="entry name" value="RCC1"/>
    <property type="match status" value="2"/>
</dbReference>
<dbReference type="EMBL" id="CAJOBI010006772">
    <property type="protein sequence ID" value="CAF4069172.1"/>
    <property type="molecule type" value="Genomic_DNA"/>
</dbReference>
<reference evidence="3" key="1">
    <citation type="submission" date="2021-02" db="EMBL/GenBank/DDBJ databases">
        <authorList>
            <person name="Nowell W R."/>
        </authorList>
    </citation>
    <scope>NUCLEOTIDE SEQUENCE</scope>
</reference>
<dbReference type="SUPFAM" id="SSF50985">
    <property type="entry name" value="RCC1/BLIP-II"/>
    <property type="match status" value="1"/>
</dbReference>